<evidence type="ECO:0000256" key="1">
    <source>
        <dbReference type="SAM" id="MobiDB-lite"/>
    </source>
</evidence>
<evidence type="ECO:0000259" key="2">
    <source>
        <dbReference type="Pfam" id="PF24322"/>
    </source>
</evidence>
<feature type="domain" description="T6SS Tle3 phospholipase effector alpha/beta" evidence="2">
    <location>
        <begin position="35"/>
        <end position="366"/>
    </location>
</feature>
<protein>
    <recommendedName>
        <fullName evidence="2">T6SS Tle3 phospholipase effector alpha/beta domain-containing protein</fullName>
    </recommendedName>
</protein>
<dbReference type="InterPro" id="IPR056221">
    <property type="entry name" value="Tle3_ab_dom"/>
</dbReference>
<gene>
    <name evidence="3" type="ORF">CNECB9_2260036</name>
</gene>
<dbReference type="Pfam" id="PF24322">
    <property type="entry name" value="Tle3"/>
    <property type="match status" value="1"/>
</dbReference>
<evidence type="ECO:0000313" key="3">
    <source>
        <dbReference type="EMBL" id="SCU75146.1"/>
    </source>
</evidence>
<reference evidence="3" key="1">
    <citation type="submission" date="2016-09" db="EMBL/GenBank/DDBJ databases">
        <authorList>
            <person name="Capua I."/>
            <person name="De Benedictis P."/>
            <person name="Joannis T."/>
            <person name="Lombin L.H."/>
            <person name="Cattoli G."/>
        </authorList>
    </citation>
    <scope>NUCLEOTIDE SEQUENCE</scope>
    <source>
        <strain evidence="3">B9</strain>
    </source>
</reference>
<sequence>MNVPIASRQGVNPIASADDIHVPSKAPRKLDLKTLPGIIIFVHGVNSNGEWFASAEEGLCKGLNQRQLRGETGDTYDMGALRPAQYLPELTPKGYLSREVKATNFVAAGDRSPIIRFRWGYKAAKEDLATVGPNILLDEEDAWGGGPFANGCSALPDLWTTGTVTDLFAGLQAQDLNTETSRLIYGCPPRHYGAHAARRLAALVAQVRVKHIEAYGKVCPVTVVCHSQGNMVGMASAFIGKHDFGGDGVADTYVLANPPYSVLPNFFDNFGQYNADTDLGRVTVFARRKTLDRFFEIVGASSFDHASDDCVNALTPTRRPKQGEGPWTAGKDSKERQTRKHVFLYSNPHDQVISVSTVQGMGWLGLSKEVLAGTDHDMLESAKARGDRPYAFAHHADVLFQRVWAQGNPGKYGQMPFEVGAKPSNFVYYDKGNPSKVDPIQGDGKAFWYRKPLPLRFHLTRVWQDDQRGFGEKLGATALGGIYEMTFALLRVTTFGHVNYVPVNADPPDGWTVPINAPAVKEAIAPRAIHLYHPDERAPDDGGQSAKAGTVEGIFNQGPESHTDALNPAGRSDDVYDRYRSAGQGAADYSDEAALRYEHNASVRQLARRKADDPYEAAIEQMKDGGDLTGDEYAEFREFDADKREYFLKYAVDLNATNHSTILSNPVHCEKVLAYDVDVGICMMPPKELKWLRQLADWRRCDPADDLMKGWSWYYGSGRINDQELEKREEYAREVPRTLGMDDERSDSRLSQTPSETKHQRPTEHDPAFGGQILQGGPREHH</sequence>
<name>A0A1K0ICW9_CUPNE</name>
<feature type="compositionally biased region" description="Basic and acidic residues" evidence="1">
    <location>
        <begin position="734"/>
        <end position="748"/>
    </location>
</feature>
<dbReference type="AlphaFoldDB" id="A0A1K0ICW9"/>
<dbReference type="RefSeq" id="WP_340523326.1">
    <property type="nucleotide sequence ID" value="NZ_FMSH01000142.1"/>
</dbReference>
<dbReference type="EMBL" id="FMSH01000142">
    <property type="protein sequence ID" value="SCU75146.1"/>
    <property type="molecule type" value="Genomic_DNA"/>
</dbReference>
<accession>A0A1K0ICW9</accession>
<feature type="compositionally biased region" description="Basic and acidic residues" evidence="1">
    <location>
        <begin position="756"/>
        <end position="767"/>
    </location>
</feature>
<organism evidence="3">
    <name type="scientific">Cupriavidus necator</name>
    <name type="common">Alcaligenes eutrophus</name>
    <name type="synonym">Ralstonia eutropha</name>
    <dbReference type="NCBI Taxonomy" id="106590"/>
    <lineage>
        <taxon>Bacteria</taxon>
        <taxon>Pseudomonadati</taxon>
        <taxon>Pseudomonadota</taxon>
        <taxon>Betaproteobacteria</taxon>
        <taxon>Burkholderiales</taxon>
        <taxon>Burkholderiaceae</taxon>
        <taxon>Cupriavidus</taxon>
    </lineage>
</organism>
<feature type="region of interest" description="Disordered" evidence="1">
    <location>
        <begin position="734"/>
        <end position="782"/>
    </location>
</feature>
<proteinExistence type="predicted"/>